<dbReference type="EMBL" id="FIZY01000006">
    <property type="protein sequence ID" value="CZF79459.1"/>
    <property type="molecule type" value="Genomic_DNA"/>
</dbReference>
<protein>
    <recommendedName>
        <fullName evidence="4">Phage Tail Collar Domain protein</fullName>
    </recommendedName>
</protein>
<accession>A0A128EY09</accession>
<organism evidence="2 3">
    <name type="scientific">Grimontia marina</name>
    <dbReference type="NCBI Taxonomy" id="646534"/>
    <lineage>
        <taxon>Bacteria</taxon>
        <taxon>Pseudomonadati</taxon>
        <taxon>Pseudomonadota</taxon>
        <taxon>Gammaproteobacteria</taxon>
        <taxon>Vibrionales</taxon>
        <taxon>Vibrionaceae</taxon>
        <taxon>Grimontia</taxon>
    </lineage>
</organism>
<keyword evidence="3" id="KW-1185">Reference proteome</keyword>
<gene>
    <name evidence="2" type="ORF">GMA8713_00982</name>
</gene>
<dbReference type="Proteomes" id="UP000073601">
    <property type="component" value="Unassembled WGS sequence"/>
</dbReference>
<name>A0A128EY09_9GAMM</name>
<feature type="compositionally biased region" description="Polar residues" evidence="1">
    <location>
        <begin position="74"/>
        <end position="86"/>
    </location>
</feature>
<dbReference type="RefSeq" id="WP_062706410.1">
    <property type="nucleotide sequence ID" value="NZ_CAWRCI010000006.1"/>
</dbReference>
<proteinExistence type="predicted"/>
<evidence type="ECO:0000256" key="1">
    <source>
        <dbReference type="SAM" id="MobiDB-lite"/>
    </source>
</evidence>
<dbReference type="SUPFAM" id="SSF88874">
    <property type="entry name" value="Receptor-binding domain of short tail fibre protein gp12"/>
    <property type="match status" value="1"/>
</dbReference>
<evidence type="ECO:0000313" key="3">
    <source>
        <dbReference type="Proteomes" id="UP000073601"/>
    </source>
</evidence>
<dbReference type="OrthoDB" id="6174642at2"/>
<feature type="region of interest" description="Disordered" evidence="1">
    <location>
        <begin position="74"/>
        <end position="133"/>
    </location>
</feature>
<feature type="compositionally biased region" description="Low complexity" evidence="1">
    <location>
        <begin position="87"/>
        <end position="133"/>
    </location>
</feature>
<evidence type="ECO:0000313" key="2">
    <source>
        <dbReference type="EMBL" id="CZF79459.1"/>
    </source>
</evidence>
<sequence length="149" mass="15573">MPRLNAGGWKSGDVKIHSGTLNDIPSGWVLAADMVDRAVVGAGRAYKAGQQFGSDEARPIITTRVWVNNHTLSNAQMPSHTHGMQQSKSSGSGSLPYSPKSGNLSGGYSTNTGSNGSSHAHSHGSGASSSSTTINTRQKSIAVIWIRKL</sequence>
<dbReference type="AlphaFoldDB" id="A0A128EY09"/>
<reference evidence="3" key="1">
    <citation type="submission" date="2016-02" db="EMBL/GenBank/DDBJ databases">
        <authorList>
            <person name="Rodrigo-Torres Lidia"/>
            <person name="Arahal R.David."/>
        </authorList>
    </citation>
    <scope>NUCLEOTIDE SEQUENCE [LARGE SCALE GENOMIC DNA]</scope>
    <source>
        <strain evidence="3">CECT 8713</strain>
    </source>
</reference>
<evidence type="ECO:0008006" key="4">
    <source>
        <dbReference type="Google" id="ProtNLM"/>
    </source>
</evidence>